<accession>A0A9D4UGY7</accession>
<dbReference type="PROSITE" id="PS51795">
    <property type="entry name" value="ZF_FLZ"/>
    <property type="match status" value="1"/>
</dbReference>
<dbReference type="OrthoDB" id="673206at2759"/>
<reference evidence="8" key="1">
    <citation type="submission" date="2021-01" db="EMBL/GenBank/DDBJ databases">
        <title>Adiantum capillus-veneris genome.</title>
        <authorList>
            <person name="Fang Y."/>
            <person name="Liao Q."/>
        </authorList>
    </citation>
    <scope>NUCLEOTIDE SEQUENCE</scope>
    <source>
        <strain evidence="8">H3</strain>
        <tissue evidence="8">Leaf</tissue>
    </source>
</reference>
<organism evidence="8 9">
    <name type="scientific">Adiantum capillus-veneris</name>
    <name type="common">Maidenhair fern</name>
    <dbReference type="NCBI Taxonomy" id="13818"/>
    <lineage>
        <taxon>Eukaryota</taxon>
        <taxon>Viridiplantae</taxon>
        <taxon>Streptophyta</taxon>
        <taxon>Embryophyta</taxon>
        <taxon>Tracheophyta</taxon>
        <taxon>Polypodiopsida</taxon>
        <taxon>Polypodiidae</taxon>
        <taxon>Polypodiales</taxon>
        <taxon>Pteridineae</taxon>
        <taxon>Pteridaceae</taxon>
        <taxon>Vittarioideae</taxon>
        <taxon>Adiantum</taxon>
    </lineage>
</organism>
<evidence type="ECO:0000313" key="9">
    <source>
        <dbReference type="Proteomes" id="UP000886520"/>
    </source>
</evidence>
<dbReference type="PANTHER" id="PTHR33059:SF84">
    <property type="entry name" value="FCS-LIKE ZINC FINGER 15"/>
    <property type="match status" value="1"/>
</dbReference>
<dbReference type="GO" id="GO:0046872">
    <property type="term" value="F:metal ion binding"/>
    <property type="evidence" value="ECO:0007669"/>
    <property type="project" value="UniProtKB-KW"/>
</dbReference>
<dbReference type="Pfam" id="PF04570">
    <property type="entry name" value="zf-FLZ"/>
    <property type="match status" value="1"/>
</dbReference>
<evidence type="ECO:0000256" key="1">
    <source>
        <dbReference type="ARBA" id="ARBA00004496"/>
    </source>
</evidence>
<evidence type="ECO:0000256" key="3">
    <source>
        <dbReference type="ARBA" id="ARBA00022490"/>
    </source>
</evidence>
<dbReference type="AlphaFoldDB" id="A0A9D4UGY7"/>
<comment type="caution">
    <text evidence="8">The sequence shown here is derived from an EMBL/GenBank/DDBJ whole genome shotgun (WGS) entry which is preliminary data.</text>
</comment>
<keyword evidence="4" id="KW-0479">Metal-binding</keyword>
<dbReference type="EMBL" id="JABFUD020000017">
    <property type="protein sequence ID" value="KAI5067126.1"/>
    <property type="molecule type" value="Genomic_DNA"/>
</dbReference>
<keyword evidence="9" id="KW-1185">Reference proteome</keyword>
<keyword evidence="3" id="KW-0963">Cytoplasm</keyword>
<name>A0A9D4UGY7_ADICA</name>
<evidence type="ECO:0000256" key="6">
    <source>
        <dbReference type="SAM" id="MobiDB-lite"/>
    </source>
</evidence>
<evidence type="ECO:0000259" key="7">
    <source>
        <dbReference type="PROSITE" id="PS51795"/>
    </source>
</evidence>
<proteinExistence type="inferred from homology"/>
<gene>
    <name evidence="8" type="ORF">GOP47_0017654</name>
</gene>
<protein>
    <recommendedName>
        <fullName evidence="7">FLZ-type domain-containing protein</fullName>
    </recommendedName>
</protein>
<dbReference type="Proteomes" id="UP000886520">
    <property type="component" value="Chromosome 17"/>
</dbReference>
<dbReference type="PANTHER" id="PTHR33059">
    <property type="entry name" value="FCS-LIKE ZINC FINGER 5"/>
    <property type="match status" value="1"/>
</dbReference>
<feature type="zinc finger region" description="FLZ-type" evidence="5">
    <location>
        <begin position="125"/>
        <end position="169"/>
    </location>
</feature>
<evidence type="ECO:0000256" key="2">
    <source>
        <dbReference type="ARBA" id="ARBA00009374"/>
    </source>
</evidence>
<feature type="region of interest" description="Disordered" evidence="6">
    <location>
        <begin position="168"/>
        <end position="193"/>
    </location>
</feature>
<dbReference type="InterPro" id="IPR007650">
    <property type="entry name" value="Zf-FLZ_dom"/>
</dbReference>
<comment type="similarity">
    <text evidence="2">Belongs to the FLZ family.</text>
</comment>
<dbReference type="GO" id="GO:0005737">
    <property type="term" value="C:cytoplasm"/>
    <property type="evidence" value="ECO:0007669"/>
    <property type="project" value="UniProtKB-SubCell"/>
</dbReference>
<sequence>MVQGCALASQQQRPCQVSEGSCVVDVVCNDLDMEVMAPGCGDNQASSMAWRGNASEKAGSVYTDIMMEGSEMVLQANGGMKARWQEQGPGSLMAYQMGLWIQSSMSHGIHGKLGEEQEGAMSPVDFLDVCFHCKRRLRLERDIYIYRGDTAFCSEECRHRQILIDERRSSRGSSGKRGGRTRASSTSETAVAA</sequence>
<feature type="domain" description="FLZ-type" evidence="7">
    <location>
        <begin position="125"/>
        <end position="169"/>
    </location>
</feature>
<comment type="subcellular location">
    <subcellularLocation>
        <location evidence="1">Cytoplasm</location>
    </subcellularLocation>
</comment>
<evidence type="ECO:0000256" key="4">
    <source>
        <dbReference type="ARBA" id="ARBA00022723"/>
    </source>
</evidence>
<evidence type="ECO:0000256" key="5">
    <source>
        <dbReference type="PROSITE-ProRule" id="PRU01131"/>
    </source>
</evidence>
<evidence type="ECO:0000313" key="8">
    <source>
        <dbReference type="EMBL" id="KAI5067126.1"/>
    </source>
</evidence>